<evidence type="ECO:0000313" key="5">
    <source>
        <dbReference type="EMBL" id="QJA62640.1"/>
    </source>
</evidence>
<feature type="domain" description="DNA-directed DNA polymerase family A palm" evidence="3">
    <location>
        <begin position="546"/>
        <end position="762"/>
    </location>
</feature>
<feature type="domain" description="Uracil-DNA glycosylase-like" evidence="4">
    <location>
        <begin position="12"/>
        <end position="174"/>
    </location>
</feature>
<dbReference type="SUPFAM" id="SSF56672">
    <property type="entry name" value="DNA/RNA polymerases"/>
    <property type="match status" value="1"/>
</dbReference>
<evidence type="ECO:0000259" key="4">
    <source>
        <dbReference type="SMART" id="SM00986"/>
    </source>
</evidence>
<sequence length="832" mass="95576">MNLAEIPRRIVSPYGSSQAKIMIVGEAPGKTEDTEGEPFVGPAGKLLTQLINIAGIPRTSTYMHNVVPIRPKGNDIKEFITISDKGVHATPDYYKYEKELYELIDKSKANVIVAVGGTAMYALTRRIGIMKWRGSILSFTYNGKMHKVIPIIHPSATLRDNKGKEQSSMYASGGSTYIWQHLIIKDLKRVREESKSPELSLPARVLHIRPTYDEIINFLREIEKSGKDVGLDIEVMRRSISCISIGTDPFEVMSIPFIDGAHNDYLSPLQEVEVWDLLSYIFEDEKRIKIGHNIFFDADFIFQDYGIRAFPVKDTMVAQAILYPELRKGLDFVTSWWTREPYYKDDGKQYTKFGGSDDDFWRYNALDTAIVLEALPKMEGVINSINNTKTYDRQTKLIEPLIYMNNRGMRIDIEEKNILSVKAEQKIIMLQEKLNKEVGTYINPKSSQQVMNYFYIVKGHKPYLKKGVPTSEESALKRLARKGEKAAQIMLEMRRLSTLKSRYLDMILSKDGRLRTSFNPVGAADSGRLSSSKNIFKEGGNIQNLHPEFLRLIIADEGHVLYSMDLKQADMRVVAYIAPEFKMIDAFESNRDVHKQTAALMFHKTIQEISDEEGSSSIGGGLFSERFWGKKANHEFNYGIGYRTFAYQQEIPENEGKLIYTQYHNAYPGLHNSYYPWIQDKLAHNRTLITCEPFLRKRTFLAKWGYDLFNEAYSFIPQSTVADTVNEWGLNFIYYNNDLDIAKVDLLNQIHDSIVFQISLKHSWKKHARAINLIKSSLEQTLRFEGRSFYIPIDLAMGFRLGKKNMKNIDLSMPVYLDMELEDAYKQIMEGQ</sequence>
<dbReference type="GO" id="GO:0003887">
    <property type="term" value="F:DNA-directed DNA polymerase activity"/>
    <property type="evidence" value="ECO:0007669"/>
    <property type="project" value="InterPro"/>
</dbReference>
<evidence type="ECO:0000259" key="2">
    <source>
        <dbReference type="SMART" id="SM00474"/>
    </source>
</evidence>
<dbReference type="InterPro" id="IPR005122">
    <property type="entry name" value="Uracil-DNA_glycosylase-like"/>
</dbReference>
<dbReference type="InterPro" id="IPR001098">
    <property type="entry name" value="DNA-dir_DNA_pol_A_palm_dom"/>
</dbReference>
<dbReference type="SUPFAM" id="SSF53098">
    <property type="entry name" value="Ribonuclease H-like"/>
    <property type="match status" value="1"/>
</dbReference>
<dbReference type="InterPro" id="IPR036895">
    <property type="entry name" value="Uracil-DNA_glycosylase-like_sf"/>
</dbReference>
<gene>
    <name evidence="6" type="ORF">MM415A00370_0005</name>
    <name evidence="5" type="ORF">MM415B00745_0007</name>
</gene>
<feature type="domain" description="3'-5' exonuclease" evidence="2">
    <location>
        <begin position="206"/>
        <end position="383"/>
    </location>
</feature>
<dbReference type="SUPFAM" id="SSF52141">
    <property type="entry name" value="Uracil-DNA glycosylase-like"/>
    <property type="match status" value="1"/>
</dbReference>
<dbReference type="Pfam" id="PF01612">
    <property type="entry name" value="DNA_pol_A_exo1"/>
    <property type="match status" value="1"/>
</dbReference>
<proteinExistence type="predicted"/>
<dbReference type="SMART" id="SM00482">
    <property type="entry name" value="POLAc"/>
    <property type="match status" value="1"/>
</dbReference>
<dbReference type="GO" id="GO:0003677">
    <property type="term" value="F:DNA binding"/>
    <property type="evidence" value="ECO:0007669"/>
    <property type="project" value="InterPro"/>
</dbReference>
<dbReference type="Gene3D" id="1.10.150.20">
    <property type="entry name" value="5' to 3' exonuclease, C-terminal subdomain"/>
    <property type="match status" value="1"/>
</dbReference>
<dbReference type="SMART" id="SM00986">
    <property type="entry name" value="UDG"/>
    <property type="match status" value="1"/>
</dbReference>
<dbReference type="InterPro" id="IPR002298">
    <property type="entry name" value="DNA_polymerase_A"/>
</dbReference>
<dbReference type="InterPro" id="IPR012337">
    <property type="entry name" value="RNaseH-like_sf"/>
</dbReference>
<organism evidence="6">
    <name type="scientific">viral metagenome</name>
    <dbReference type="NCBI Taxonomy" id="1070528"/>
    <lineage>
        <taxon>unclassified sequences</taxon>
        <taxon>metagenomes</taxon>
        <taxon>organismal metagenomes</taxon>
    </lineage>
</organism>
<dbReference type="PANTHER" id="PTHR10133:SF27">
    <property type="entry name" value="DNA POLYMERASE NU"/>
    <property type="match status" value="1"/>
</dbReference>
<dbReference type="GO" id="GO:0006261">
    <property type="term" value="P:DNA-templated DNA replication"/>
    <property type="evidence" value="ECO:0007669"/>
    <property type="project" value="InterPro"/>
</dbReference>
<protein>
    <submittedName>
        <fullName evidence="6">Putative DNA polymerase</fullName>
    </submittedName>
</protein>
<dbReference type="Pfam" id="PF03167">
    <property type="entry name" value="UDG"/>
    <property type="match status" value="1"/>
</dbReference>
<dbReference type="EMBL" id="MT142496">
    <property type="protein sequence ID" value="QJA82788.1"/>
    <property type="molecule type" value="Genomic_DNA"/>
</dbReference>
<evidence type="ECO:0000259" key="3">
    <source>
        <dbReference type="SMART" id="SM00482"/>
    </source>
</evidence>
<dbReference type="Gene3D" id="3.30.420.10">
    <property type="entry name" value="Ribonuclease H-like superfamily/Ribonuclease H"/>
    <property type="match status" value="1"/>
</dbReference>
<dbReference type="AlphaFoldDB" id="A0A6M3KN76"/>
<evidence type="ECO:0000313" key="6">
    <source>
        <dbReference type="EMBL" id="QJA82788.1"/>
    </source>
</evidence>
<dbReference type="InterPro" id="IPR002562">
    <property type="entry name" value="3'-5'_exonuclease_dom"/>
</dbReference>
<dbReference type="CDD" id="cd10030">
    <property type="entry name" value="UDG-F4_TTUDGA_SPO1dp_like"/>
    <property type="match status" value="1"/>
</dbReference>
<dbReference type="Gene3D" id="3.40.470.10">
    <property type="entry name" value="Uracil-DNA glycosylase-like domain"/>
    <property type="match status" value="1"/>
</dbReference>
<dbReference type="EMBL" id="MT141477">
    <property type="protein sequence ID" value="QJA62640.1"/>
    <property type="molecule type" value="Genomic_DNA"/>
</dbReference>
<dbReference type="PRINTS" id="PR00868">
    <property type="entry name" value="DNAPOLI"/>
</dbReference>
<dbReference type="Pfam" id="PF00476">
    <property type="entry name" value="DNA_pol_A"/>
    <property type="match status" value="1"/>
</dbReference>
<evidence type="ECO:0000256" key="1">
    <source>
        <dbReference type="ARBA" id="ARBA00022705"/>
    </source>
</evidence>
<name>A0A6M3KN76_9ZZZZ</name>
<accession>A0A6M3KN76</accession>
<reference evidence="6" key="1">
    <citation type="submission" date="2020-03" db="EMBL/GenBank/DDBJ databases">
        <title>The deep terrestrial virosphere.</title>
        <authorList>
            <person name="Holmfeldt K."/>
            <person name="Nilsson E."/>
            <person name="Simone D."/>
            <person name="Lopez-Fernandez M."/>
            <person name="Wu X."/>
            <person name="de Brujin I."/>
            <person name="Lundin D."/>
            <person name="Andersson A."/>
            <person name="Bertilsson S."/>
            <person name="Dopson M."/>
        </authorList>
    </citation>
    <scope>NUCLEOTIDE SEQUENCE</scope>
    <source>
        <strain evidence="6">MM415A00370</strain>
        <strain evidence="5">MM415B00745</strain>
    </source>
</reference>
<dbReference type="SMART" id="SM00987">
    <property type="entry name" value="UreE_C"/>
    <property type="match status" value="1"/>
</dbReference>
<keyword evidence="1" id="KW-0235">DNA replication</keyword>
<dbReference type="SMART" id="SM00474">
    <property type="entry name" value="35EXOc"/>
    <property type="match status" value="1"/>
</dbReference>
<dbReference type="Gene3D" id="1.20.1060.10">
    <property type="entry name" value="Taq DNA Polymerase, Chain T, domain 4"/>
    <property type="match status" value="1"/>
</dbReference>
<dbReference type="InterPro" id="IPR043502">
    <property type="entry name" value="DNA/RNA_pol_sf"/>
</dbReference>
<dbReference type="GO" id="GO:0008408">
    <property type="term" value="F:3'-5' exonuclease activity"/>
    <property type="evidence" value="ECO:0007669"/>
    <property type="project" value="InterPro"/>
</dbReference>
<dbReference type="GO" id="GO:0006302">
    <property type="term" value="P:double-strand break repair"/>
    <property type="evidence" value="ECO:0007669"/>
    <property type="project" value="TreeGrafter"/>
</dbReference>
<dbReference type="PANTHER" id="PTHR10133">
    <property type="entry name" value="DNA POLYMERASE I"/>
    <property type="match status" value="1"/>
</dbReference>
<dbReference type="InterPro" id="IPR036397">
    <property type="entry name" value="RNaseH_sf"/>
</dbReference>
<dbReference type="Gene3D" id="3.30.70.370">
    <property type="match status" value="1"/>
</dbReference>